<name>A0A1I3XIA3_9ACTN</name>
<evidence type="ECO:0000256" key="3">
    <source>
        <dbReference type="ARBA" id="ARBA00015325"/>
    </source>
</evidence>
<feature type="domain" description="Membrane insertase YidC/Oxa/ALB C-terminal" evidence="14">
    <location>
        <begin position="26"/>
        <end position="226"/>
    </location>
</feature>
<dbReference type="Pfam" id="PF02096">
    <property type="entry name" value="60KD_IMP"/>
    <property type="match status" value="1"/>
</dbReference>
<dbReference type="GO" id="GO:0032977">
    <property type="term" value="F:membrane insertase activity"/>
    <property type="evidence" value="ECO:0007669"/>
    <property type="project" value="InterPro"/>
</dbReference>
<evidence type="ECO:0000256" key="13">
    <source>
        <dbReference type="SAM" id="Phobius"/>
    </source>
</evidence>
<dbReference type="EMBL" id="FOSG01000004">
    <property type="protein sequence ID" value="SFK18796.1"/>
    <property type="molecule type" value="Genomic_DNA"/>
</dbReference>
<dbReference type="AlphaFoldDB" id="A0A1I3XIA3"/>
<comment type="subcellular location">
    <subcellularLocation>
        <location evidence="1 12">Membrane</location>
        <topology evidence="1 12">Multi-pass membrane protein</topology>
    </subcellularLocation>
</comment>
<accession>A0A1I3XIA3</accession>
<evidence type="ECO:0000256" key="5">
    <source>
        <dbReference type="ARBA" id="ARBA00022989"/>
    </source>
</evidence>
<sequence length="256" mass="26797">MSVIVHLLALLAGALEPLFATFATAAAIVVATVCVRALLHPLARAGARAEKARARLAPQTAELRKRHAADPERLRRALLELHTREGVSPAAGCLPMLAQLPVFFVMYRLFTAERVDGEPNGLLEDRLGAAPLGGVYADALADGGFLGPQGLVYLGLFAVIAAVAAWTYRRARAAAHRAELPGAPGLARLLPLLSFGTLATAAFVPLAAGVYLATTTAWTAAERALLHRDRGAVTPCRTAPGAGGCPAPGRRARRAR</sequence>
<dbReference type="GO" id="GO:0051205">
    <property type="term" value="P:protein insertion into membrane"/>
    <property type="evidence" value="ECO:0007669"/>
    <property type="project" value="TreeGrafter"/>
</dbReference>
<evidence type="ECO:0000256" key="6">
    <source>
        <dbReference type="ARBA" id="ARBA00023136"/>
    </source>
</evidence>
<dbReference type="Proteomes" id="UP000198928">
    <property type="component" value="Unassembled WGS sequence"/>
</dbReference>
<keyword evidence="6 13" id="KW-0472">Membrane</keyword>
<evidence type="ECO:0000313" key="16">
    <source>
        <dbReference type="Proteomes" id="UP000198928"/>
    </source>
</evidence>
<dbReference type="PANTHER" id="PTHR12428">
    <property type="entry name" value="OXA1"/>
    <property type="match status" value="1"/>
</dbReference>
<evidence type="ECO:0000256" key="10">
    <source>
        <dbReference type="ARBA" id="ARBA00033245"/>
    </source>
</evidence>
<feature type="transmembrane region" description="Helical" evidence="13">
    <location>
        <begin position="189"/>
        <end position="213"/>
    </location>
</feature>
<keyword evidence="4 12" id="KW-0812">Transmembrane</keyword>
<dbReference type="PANTHER" id="PTHR12428:SF65">
    <property type="entry name" value="CYTOCHROME C OXIDASE ASSEMBLY PROTEIN COX18, MITOCHONDRIAL"/>
    <property type="match status" value="1"/>
</dbReference>
<evidence type="ECO:0000256" key="1">
    <source>
        <dbReference type="ARBA" id="ARBA00004141"/>
    </source>
</evidence>
<evidence type="ECO:0000256" key="8">
    <source>
        <dbReference type="ARBA" id="ARBA00026028"/>
    </source>
</evidence>
<dbReference type="GO" id="GO:0005886">
    <property type="term" value="C:plasma membrane"/>
    <property type="evidence" value="ECO:0007669"/>
    <property type="project" value="TreeGrafter"/>
</dbReference>
<dbReference type="RefSeq" id="WP_093848710.1">
    <property type="nucleotide sequence ID" value="NZ_FOSG01000004.1"/>
</dbReference>
<protein>
    <recommendedName>
        <fullName evidence="3">Membrane protein insertase YidC</fullName>
    </recommendedName>
    <alternativeName>
        <fullName evidence="11">Foldase YidC</fullName>
    </alternativeName>
    <alternativeName>
        <fullName evidence="10">Membrane integrase YidC</fullName>
    </alternativeName>
    <alternativeName>
        <fullName evidence="9">Membrane protein YidC</fullName>
    </alternativeName>
</protein>
<dbReference type="InterPro" id="IPR001708">
    <property type="entry name" value="YidC/ALB3/OXA1/COX18"/>
</dbReference>
<gene>
    <name evidence="15" type="ORF">SAMN05192584_104171</name>
</gene>
<comment type="subunit">
    <text evidence="8">Interacts with the Sec translocase complex via SecD. Specifically interacts with transmembrane segments of nascent integral membrane proteins during membrane integration.</text>
</comment>
<feature type="transmembrane region" description="Helical" evidence="13">
    <location>
        <begin position="150"/>
        <end position="168"/>
    </location>
</feature>
<dbReference type="NCBIfam" id="TIGR03592">
    <property type="entry name" value="yidC_oxa1_cterm"/>
    <property type="match status" value="1"/>
</dbReference>
<dbReference type="OrthoDB" id="9780552at2"/>
<evidence type="ECO:0000259" key="14">
    <source>
        <dbReference type="Pfam" id="PF02096"/>
    </source>
</evidence>
<proteinExistence type="inferred from homology"/>
<keyword evidence="16" id="KW-1185">Reference proteome</keyword>
<organism evidence="15 16">
    <name type="scientific">Streptomyces pini</name>
    <dbReference type="NCBI Taxonomy" id="1520580"/>
    <lineage>
        <taxon>Bacteria</taxon>
        <taxon>Bacillati</taxon>
        <taxon>Actinomycetota</taxon>
        <taxon>Actinomycetes</taxon>
        <taxon>Kitasatosporales</taxon>
        <taxon>Streptomycetaceae</taxon>
        <taxon>Streptomyces</taxon>
    </lineage>
</organism>
<dbReference type="InterPro" id="IPR028055">
    <property type="entry name" value="YidC/Oxa/ALB_C"/>
</dbReference>
<evidence type="ECO:0000313" key="15">
    <source>
        <dbReference type="EMBL" id="SFK18796.1"/>
    </source>
</evidence>
<evidence type="ECO:0000256" key="7">
    <source>
        <dbReference type="ARBA" id="ARBA00025034"/>
    </source>
</evidence>
<evidence type="ECO:0000256" key="12">
    <source>
        <dbReference type="RuleBase" id="RU003945"/>
    </source>
</evidence>
<evidence type="ECO:0000256" key="4">
    <source>
        <dbReference type="ARBA" id="ARBA00022692"/>
    </source>
</evidence>
<comment type="function">
    <text evidence="7">Required for the insertion and/or proper folding and/or complex formation of integral membrane proteins into the membrane. Involved in integration of membrane proteins that insert both dependently and independently of the Sec translocase complex, as well as at least some lipoproteins. Aids folding of multispanning membrane proteins.</text>
</comment>
<keyword evidence="5 13" id="KW-1133">Transmembrane helix</keyword>
<evidence type="ECO:0000256" key="11">
    <source>
        <dbReference type="ARBA" id="ARBA00033342"/>
    </source>
</evidence>
<reference evidence="16" key="1">
    <citation type="submission" date="2016-10" db="EMBL/GenBank/DDBJ databases">
        <authorList>
            <person name="Varghese N."/>
            <person name="Submissions S."/>
        </authorList>
    </citation>
    <scope>NUCLEOTIDE SEQUENCE [LARGE SCALE GENOMIC DNA]</scope>
    <source>
        <strain evidence="16">PL19</strain>
    </source>
</reference>
<comment type="similarity">
    <text evidence="2">Belongs to the OXA1/ALB3/YidC family. Type 1 subfamily.</text>
</comment>
<evidence type="ECO:0000256" key="2">
    <source>
        <dbReference type="ARBA" id="ARBA00010527"/>
    </source>
</evidence>
<evidence type="ECO:0000256" key="9">
    <source>
        <dbReference type="ARBA" id="ARBA00031538"/>
    </source>
</evidence>